<dbReference type="AlphaFoldDB" id="A0AAI8YGR4"/>
<organism evidence="2 3">
    <name type="scientific">Anthostomella pinea</name>
    <dbReference type="NCBI Taxonomy" id="933095"/>
    <lineage>
        <taxon>Eukaryota</taxon>
        <taxon>Fungi</taxon>
        <taxon>Dikarya</taxon>
        <taxon>Ascomycota</taxon>
        <taxon>Pezizomycotina</taxon>
        <taxon>Sordariomycetes</taxon>
        <taxon>Xylariomycetidae</taxon>
        <taxon>Xylariales</taxon>
        <taxon>Xylariaceae</taxon>
        <taxon>Anthostomella</taxon>
    </lineage>
</organism>
<feature type="chain" id="PRO_5042613075" evidence="1">
    <location>
        <begin position="31"/>
        <end position="524"/>
    </location>
</feature>
<proteinExistence type="predicted"/>
<accession>A0AAI8YGR4</accession>
<name>A0AAI8YGR4_9PEZI</name>
<evidence type="ECO:0000313" key="2">
    <source>
        <dbReference type="EMBL" id="CAJ2504141.1"/>
    </source>
</evidence>
<dbReference type="InterPro" id="IPR036047">
    <property type="entry name" value="F-box-like_dom_sf"/>
</dbReference>
<keyword evidence="3" id="KW-1185">Reference proteome</keyword>
<dbReference type="SUPFAM" id="SSF63829">
    <property type="entry name" value="Calcium-dependent phosphotriesterase"/>
    <property type="match status" value="1"/>
</dbReference>
<reference evidence="2" key="1">
    <citation type="submission" date="2023-10" db="EMBL/GenBank/DDBJ databases">
        <authorList>
            <person name="Hackl T."/>
        </authorList>
    </citation>
    <scope>NUCLEOTIDE SEQUENCE</scope>
</reference>
<dbReference type="SUPFAM" id="SSF81383">
    <property type="entry name" value="F-box domain"/>
    <property type="match status" value="1"/>
</dbReference>
<evidence type="ECO:0000313" key="3">
    <source>
        <dbReference type="Proteomes" id="UP001295740"/>
    </source>
</evidence>
<comment type="caution">
    <text evidence="2">The sequence shown here is derived from an EMBL/GenBank/DDBJ whole genome shotgun (WGS) entry which is preliminary data.</text>
</comment>
<protein>
    <submittedName>
        <fullName evidence="2">Uu.00g115350.m01.CDS01</fullName>
    </submittedName>
</protein>
<feature type="signal peptide" evidence="1">
    <location>
        <begin position="1"/>
        <end position="30"/>
    </location>
</feature>
<dbReference type="EMBL" id="CAUWAG010000006">
    <property type="protein sequence ID" value="CAJ2504141.1"/>
    <property type="molecule type" value="Genomic_DNA"/>
</dbReference>
<sequence>MDPLAALPAEVVLRILLFASFGSIASLTRSSRSWCNFIDFTHQDAIYAAKAPGTTGAMKLREPGQYLNGLESFTRYGEGVESWKEACRRRILLEKSWSDERPSPKETVIQVGTSPIWRFRPDFKRRFIVSTSHAGGLNVTDMDSGDLLWSLPRDEVRRFAHLEYQDGTAVWDRFRNTLEVWKTDLPGLARGHFRQVALLPHDVITRGFQLSYNTLCVVSSEGEGFVYDFLPHPEKPRLRKRVEIEDGAVGHLDQDTDAVMYSIGTHDYHIHDKTSGDPLGHIHPHMVKPSAIYHIRHPQPDLADEDEYMSLLPDSTRYLLARMVPELGLSCLPIHPGLFFYDDSEALPDITPLERDEWGAGMLNGKTMVGVSRGGRLVICADWPQALRSEEDFASVTSIVECDPGGDSFDLGGWLHIHDTVGGKRIIFEVKDSVYILSLDGEGRLDVNRPALSVPTCSTPELAVPVSFMGIYDDCIMSTFTTLGTDPVDETSDDDDSDAAENGRALARHFPTKAIRAISFAPEI</sequence>
<evidence type="ECO:0000256" key="1">
    <source>
        <dbReference type="SAM" id="SignalP"/>
    </source>
</evidence>
<keyword evidence="1" id="KW-0732">Signal</keyword>
<dbReference type="Proteomes" id="UP001295740">
    <property type="component" value="Unassembled WGS sequence"/>
</dbReference>
<gene>
    <name evidence="2" type="ORF">KHLLAP_LOCUS4609</name>
</gene>